<sequence length="86" mass="9575">MNVPYCVIVLLADDADSEKTLSDKYDGIFAKVDMDNFDIPQLGVVLSIPTFLIYVKSEGKWTCDTLVGAHEEKLEAVVAKHCQKKL</sequence>
<dbReference type="Proteomes" id="UP000823046">
    <property type="component" value="Unassembled WGS sequence"/>
</dbReference>
<keyword evidence="2" id="KW-1185">Reference proteome</keyword>
<comment type="caution">
    <text evidence="1">The sequence shown here is derived from an EMBL/GenBank/DDBJ whole genome shotgun (WGS) entry which is preliminary data.</text>
</comment>
<evidence type="ECO:0000313" key="1">
    <source>
        <dbReference type="EMBL" id="KAF8820937.1"/>
    </source>
</evidence>
<dbReference type="Gene3D" id="3.40.30.10">
    <property type="entry name" value="Glutaredoxin"/>
    <property type="match status" value="1"/>
</dbReference>
<gene>
    <name evidence="1" type="ORF">IE077_004403</name>
</gene>
<protein>
    <submittedName>
        <fullName evidence="1">Thioredoxin domain-containing protein</fullName>
    </submittedName>
</protein>
<reference evidence="1 2" key="1">
    <citation type="journal article" date="2020" name="bioRxiv">
        <title>Metabolic contributions of an alphaproteobacterial endosymbiont in the apicomplexan Cardiosporidium cionae.</title>
        <authorList>
            <person name="Hunter E.S."/>
            <person name="Paight C.J."/>
            <person name="Lane C.E."/>
        </authorList>
    </citation>
    <scope>NUCLEOTIDE SEQUENCE [LARGE SCALE GENOMIC DNA]</scope>
    <source>
        <strain evidence="1">ESH_2018</strain>
    </source>
</reference>
<evidence type="ECO:0000313" key="2">
    <source>
        <dbReference type="Proteomes" id="UP000823046"/>
    </source>
</evidence>
<name>A0ABQ7JAA6_9APIC</name>
<accession>A0ABQ7JAA6</accession>
<proteinExistence type="predicted"/>
<organism evidence="1 2">
    <name type="scientific">Cardiosporidium cionae</name>
    <dbReference type="NCBI Taxonomy" id="476202"/>
    <lineage>
        <taxon>Eukaryota</taxon>
        <taxon>Sar</taxon>
        <taxon>Alveolata</taxon>
        <taxon>Apicomplexa</taxon>
        <taxon>Aconoidasida</taxon>
        <taxon>Nephromycida</taxon>
        <taxon>Cardiosporidium</taxon>
    </lineage>
</organism>
<dbReference type="EMBL" id="JADAQX010000269">
    <property type="protein sequence ID" value="KAF8820937.1"/>
    <property type="molecule type" value="Genomic_DNA"/>
</dbReference>